<dbReference type="Pfam" id="PF04055">
    <property type="entry name" value="Radical_SAM"/>
    <property type="match status" value="1"/>
</dbReference>
<dbReference type="PROSITE" id="PS51918">
    <property type="entry name" value="RADICAL_SAM"/>
    <property type="match status" value="1"/>
</dbReference>
<evidence type="ECO:0000256" key="11">
    <source>
        <dbReference type="ARBA" id="ARBA00023239"/>
    </source>
</evidence>
<dbReference type="InterPro" id="IPR013785">
    <property type="entry name" value="Aldolase_TIM"/>
</dbReference>
<dbReference type="InterPro" id="IPR013483">
    <property type="entry name" value="MoaA"/>
</dbReference>
<dbReference type="InterPro" id="IPR000385">
    <property type="entry name" value="MoaA_NifB_PqqE_Fe-S-bd_CS"/>
</dbReference>
<dbReference type="SFLD" id="SFLDG01067">
    <property type="entry name" value="SPASM/twitch_domain_containing"/>
    <property type="match status" value="1"/>
</dbReference>
<dbReference type="HAMAP" id="MF_01225_B">
    <property type="entry name" value="MoaA_B"/>
    <property type="match status" value="1"/>
</dbReference>
<evidence type="ECO:0000256" key="5">
    <source>
        <dbReference type="ARBA" id="ARBA00022723"/>
    </source>
</evidence>
<evidence type="ECO:0000256" key="12">
    <source>
        <dbReference type="ARBA" id="ARBA00048697"/>
    </source>
</evidence>
<dbReference type="InterPro" id="IPR010505">
    <property type="entry name" value="MoaA_twitch"/>
</dbReference>
<gene>
    <name evidence="14" type="ORF">ALOHA_HF4000001N02ctg1g33</name>
</gene>
<evidence type="ECO:0000256" key="9">
    <source>
        <dbReference type="ARBA" id="ARBA00023134"/>
    </source>
</evidence>
<reference evidence="14" key="1">
    <citation type="journal article" date="2008" name="ISME J.">
        <title>Genomic patterns of recombination, clonal divergence and environment in marine microbial populations.</title>
        <authorList>
            <person name="Konstantinidis K.T."/>
            <person name="Delong E.F."/>
        </authorList>
    </citation>
    <scope>NUCLEOTIDE SEQUENCE</scope>
</reference>
<dbReference type="PANTHER" id="PTHR22960">
    <property type="entry name" value="MOLYBDOPTERIN COFACTOR SYNTHESIS PROTEIN A"/>
    <property type="match status" value="1"/>
</dbReference>
<evidence type="ECO:0000256" key="3">
    <source>
        <dbReference type="ARBA" id="ARBA00022485"/>
    </source>
</evidence>
<dbReference type="SFLD" id="SFLDG01383">
    <property type="entry name" value="cyclic_pyranopterin_phosphate"/>
    <property type="match status" value="1"/>
</dbReference>
<dbReference type="GO" id="GO:0046872">
    <property type="term" value="F:metal ion binding"/>
    <property type="evidence" value="ECO:0007669"/>
    <property type="project" value="UniProtKB-KW"/>
</dbReference>
<keyword evidence="6" id="KW-0547">Nucleotide-binding</keyword>
<dbReference type="GO" id="GO:0051539">
    <property type="term" value="F:4 iron, 4 sulfur cluster binding"/>
    <property type="evidence" value="ECO:0007669"/>
    <property type="project" value="UniProtKB-KW"/>
</dbReference>
<evidence type="ECO:0000256" key="6">
    <source>
        <dbReference type="ARBA" id="ARBA00022741"/>
    </source>
</evidence>
<sequence>MALDRLTDKTVDGESAESNVTLPATAGNEVIDLLGRPLRDLRISVTDRCNFRCPYCMPRERFGEDHTFLPRRAFLTFDEIEKVVRACMELGLEKVRITGGEPLLRPGLDDLMGRLSNLGLDLALTTNGSLLRRNAQALATAGLTRVTVSLDALDDDVHRLMTDSDVPVADILDGIDAALEAGLEPVKVNCVIRRGINEDQAAKLVRHFQGSGVVIRFIEYMDVGRTNGWIRGEVIPSADLLSHLREEFDLVALEAERPSDVAVRLVHSDGSGEIGLISSVSEPFCGECVRARISADGHLFTCLFASGGHDLRALIHNDENGGNGEGLSAAIAAIWSRRSDRYSELRSAETSALPRIEMSYIGG</sequence>
<dbReference type="InterPro" id="IPR040064">
    <property type="entry name" value="MoaA-like"/>
</dbReference>
<dbReference type="InterPro" id="IPR050105">
    <property type="entry name" value="MoCo_biosynth_MoaA/MoaC"/>
</dbReference>
<keyword evidence="7" id="KW-0408">Iron</keyword>
<evidence type="ECO:0000256" key="8">
    <source>
        <dbReference type="ARBA" id="ARBA00023014"/>
    </source>
</evidence>
<dbReference type="SFLD" id="SFLDS00029">
    <property type="entry name" value="Radical_SAM"/>
    <property type="match status" value="1"/>
</dbReference>
<keyword evidence="3" id="KW-0004">4Fe-4S</keyword>
<keyword evidence="9" id="KW-0342">GTP-binding</keyword>
<organism evidence="14">
    <name type="scientific">uncultured marine microorganism HF4000_001N02</name>
    <dbReference type="NCBI Taxonomy" id="455504"/>
    <lineage>
        <taxon>unclassified sequences</taxon>
        <taxon>environmental samples</taxon>
    </lineage>
</organism>
<dbReference type="GO" id="GO:0061798">
    <property type="term" value="F:GTP 3',8'-cyclase activity"/>
    <property type="evidence" value="ECO:0007669"/>
    <property type="project" value="UniProtKB-EC"/>
</dbReference>
<dbReference type="InterPro" id="IPR007197">
    <property type="entry name" value="rSAM"/>
</dbReference>
<evidence type="ECO:0000256" key="10">
    <source>
        <dbReference type="ARBA" id="ARBA00023150"/>
    </source>
</evidence>
<keyword evidence="4" id="KW-0949">S-adenosyl-L-methionine</keyword>
<dbReference type="InterPro" id="IPR006638">
    <property type="entry name" value="Elp3/MiaA/NifB-like_rSAM"/>
</dbReference>
<evidence type="ECO:0000256" key="4">
    <source>
        <dbReference type="ARBA" id="ARBA00022691"/>
    </source>
</evidence>
<dbReference type="CDD" id="cd01335">
    <property type="entry name" value="Radical_SAM"/>
    <property type="match status" value="1"/>
</dbReference>
<feature type="domain" description="Radical SAM core" evidence="13">
    <location>
        <begin position="33"/>
        <end position="268"/>
    </location>
</feature>
<dbReference type="PROSITE" id="PS01305">
    <property type="entry name" value="MOAA_NIFB_PQQE"/>
    <property type="match status" value="1"/>
</dbReference>
<dbReference type="AlphaFoldDB" id="B3T084"/>
<dbReference type="EC" id="4.1.99.22" evidence="2"/>
<evidence type="ECO:0000256" key="2">
    <source>
        <dbReference type="ARBA" id="ARBA00012167"/>
    </source>
</evidence>
<keyword evidence="8" id="KW-0411">Iron-sulfur</keyword>
<dbReference type="NCBIfam" id="TIGR02666">
    <property type="entry name" value="moaA"/>
    <property type="match status" value="1"/>
</dbReference>
<dbReference type="Gene3D" id="3.20.20.70">
    <property type="entry name" value="Aldolase class I"/>
    <property type="match status" value="1"/>
</dbReference>
<dbReference type="EMBL" id="EU016563">
    <property type="protein sequence ID" value="ABZ05993.1"/>
    <property type="molecule type" value="Genomic_DNA"/>
</dbReference>
<keyword evidence="10" id="KW-0501">Molybdenum cofactor biosynthesis</keyword>
<comment type="catalytic activity">
    <reaction evidence="12">
        <text>GTP + AH2 + S-adenosyl-L-methionine = (8S)-3',8-cyclo-7,8-dihydroguanosine 5'-triphosphate + 5'-deoxyadenosine + L-methionine + A + H(+)</text>
        <dbReference type="Rhea" id="RHEA:49576"/>
        <dbReference type="ChEBI" id="CHEBI:13193"/>
        <dbReference type="ChEBI" id="CHEBI:15378"/>
        <dbReference type="ChEBI" id="CHEBI:17319"/>
        <dbReference type="ChEBI" id="CHEBI:17499"/>
        <dbReference type="ChEBI" id="CHEBI:37565"/>
        <dbReference type="ChEBI" id="CHEBI:57844"/>
        <dbReference type="ChEBI" id="CHEBI:59789"/>
        <dbReference type="ChEBI" id="CHEBI:131766"/>
        <dbReference type="EC" id="4.1.99.22"/>
    </reaction>
</comment>
<keyword evidence="11" id="KW-0456">Lyase</keyword>
<evidence type="ECO:0000313" key="14">
    <source>
        <dbReference type="EMBL" id="ABZ05993.1"/>
    </source>
</evidence>
<name>B3T084_9ZZZZ</name>
<evidence type="ECO:0000256" key="7">
    <source>
        <dbReference type="ARBA" id="ARBA00023004"/>
    </source>
</evidence>
<dbReference type="PANTHER" id="PTHR22960:SF0">
    <property type="entry name" value="MOLYBDENUM COFACTOR BIOSYNTHESIS PROTEIN 1"/>
    <property type="match status" value="1"/>
</dbReference>
<evidence type="ECO:0000259" key="13">
    <source>
        <dbReference type="PROSITE" id="PS51918"/>
    </source>
</evidence>
<dbReference type="Pfam" id="PF06463">
    <property type="entry name" value="Mob_synth_C"/>
    <property type="match status" value="1"/>
</dbReference>
<dbReference type="SUPFAM" id="SSF102114">
    <property type="entry name" value="Radical SAM enzymes"/>
    <property type="match status" value="1"/>
</dbReference>
<dbReference type="CDD" id="cd21117">
    <property type="entry name" value="Twitch_MoaA"/>
    <property type="match status" value="1"/>
</dbReference>
<dbReference type="SMART" id="SM00729">
    <property type="entry name" value="Elp3"/>
    <property type="match status" value="1"/>
</dbReference>
<dbReference type="GO" id="GO:0006777">
    <property type="term" value="P:Mo-molybdopterin cofactor biosynthetic process"/>
    <property type="evidence" value="ECO:0007669"/>
    <property type="project" value="UniProtKB-KW"/>
</dbReference>
<dbReference type="GO" id="GO:0061799">
    <property type="term" value="F:cyclic pyranopterin monophosphate synthase activity"/>
    <property type="evidence" value="ECO:0007669"/>
    <property type="project" value="TreeGrafter"/>
</dbReference>
<comment type="cofactor">
    <cofactor evidence="1">
        <name>[4Fe-4S] cluster</name>
        <dbReference type="ChEBI" id="CHEBI:49883"/>
    </cofactor>
</comment>
<dbReference type="InterPro" id="IPR058240">
    <property type="entry name" value="rSAM_sf"/>
</dbReference>
<dbReference type="SFLD" id="SFLDG01386">
    <property type="entry name" value="main_SPASM_domain-containing"/>
    <property type="match status" value="1"/>
</dbReference>
<evidence type="ECO:0000256" key="1">
    <source>
        <dbReference type="ARBA" id="ARBA00001966"/>
    </source>
</evidence>
<protein>
    <recommendedName>
        <fullName evidence="2">GTP 3',8-cyclase</fullName>
        <ecNumber evidence="2">4.1.99.22</ecNumber>
    </recommendedName>
</protein>
<accession>B3T084</accession>
<dbReference type="UniPathway" id="UPA00344"/>
<dbReference type="GO" id="GO:0005525">
    <property type="term" value="F:GTP binding"/>
    <property type="evidence" value="ECO:0007669"/>
    <property type="project" value="UniProtKB-KW"/>
</dbReference>
<proteinExistence type="inferred from homology"/>
<keyword evidence="5" id="KW-0479">Metal-binding</keyword>